<sequence length="305" mass="33102">MIDGGRAEQKDAPEQFAHVGDIRLCHQVFGAEGDPTVVLIMGLGLDMLWWRDEFCEDLVGRGFRVIRFDNRDVGRSTHLSGPAPTAWQYLRRSAPVTYSLEDMADDTAGLIRAVAPRGAHIVGVSLGSFIAQQTAIRHPDLTRSLVSIMGRPGDRRNGKSSKRYLLSGLRAPKPDPVDEMVAAFERIGSRDRTEADENDVRTIMPRSLARSGGDDTGSGRQIAAIFAEADRTRGLRDLRIPALVIHGDADRVIAPSGGRATAAAIPSAELLTIPGMGHDLARRHWDVVLDGIEATVRRAEATTSA</sequence>
<keyword evidence="3" id="KW-1185">Reference proteome</keyword>
<organism evidence="2 3">
    <name type="scientific">Williamsia phyllosphaerae</name>
    <dbReference type="NCBI Taxonomy" id="885042"/>
    <lineage>
        <taxon>Bacteria</taxon>
        <taxon>Bacillati</taxon>
        <taxon>Actinomycetota</taxon>
        <taxon>Actinomycetes</taxon>
        <taxon>Mycobacteriales</taxon>
        <taxon>Nocardiaceae</taxon>
        <taxon>Williamsia</taxon>
    </lineage>
</organism>
<dbReference type="PANTHER" id="PTHR43433">
    <property type="entry name" value="HYDROLASE, ALPHA/BETA FOLD FAMILY PROTEIN"/>
    <property type="match status" value="1"/>
</dbReference>
<dbReference type="PANTHER" id="PTHR43433:SF5">
    <property type="entry name" value="AB HYDROLASE-1 DOMAIN-CONTAINING PROTEIN"/>
    <property type="match status" value="1"/>
</dbReference>
<dbReference type="EMBL" id="BMCS01000001">
    <property type="protein sequence ID" value="GGF13828.1"/>
    <property type="molecule type" value="Genomic_DNA"/>
</dbReference>
<evidence type="ECO:0000313" key="2">
    <source>
        <dbReference type="EMBL" id="GGF13828.1"/>
    </source>
</evidence>
<dbReference type="Proteomes" id="UP000632454">
    <property type="component" value="Unassembled WGS sequence"/>
</dbReference>
<name>A0ABQ1UA33_9NOCA</name>
<reference evidence="3" key="1">
    <citation type="journal article" date="2019" name="Int. J. Syst. Evol. Microbiol.">
        <title>The Global Catalogue of Microorganisms (GCM) 10K type strain sequencing project: providing services to taxonomists for standard genome sequencing and annotation.</title>
        <authorList>
            <consortium name="The Broad Institute Genomics Platform"/>
            <consortium name="The Broad Institute Genome Sequencing Center for Infectious Disease"/>
            <person name="Wu L."/>
            <person name="Ma J."/>
        </authorList>
    </citation>
    <scope>NUCLEOTIDE SEQUENCE [LARGE SCALE GENOMIC DNA]</scope>
    <source>
        <strain evidence="3">CCM 7855</strain>
    </source>
</reference>
<dbReference type="Gene3D" id="3.40.50.1820">
    <property type="entry name" value="alpha/beta hydrolase"/>
    <property type="match status" value="1"/>
</dbReference>
<proteinExistence type="predicted"/>
<evidence type="ECO:0000259" key="1">
    <source>
        <dbReference type="Pfam" id="PF00561"/>
    </source>
</evidence>
<dbReference type="InterPro" id="IPR050471">
    <property type="entry name" value="AB_hydrolase"/>
</dbReference>
<dbReference type="RefSeq" id="WP_188486974.1">
    <property type="nucleotide sequence ID" value="NZ_BMCS01000001.1"/>
</dbReference>
<comment type="caution">
    <text evidence="2">The sequence shown here is derived from an EMBL/GenBank/DDBJ whole genome shotgun (WGS) entry which is preliminary data.</text>
</comment>
<feature type="domain" description="AB hydrolase-1" evidence="1">
    <location>
        <begin position="35"/>
        <end position="279"/>
    </location>
</feature>
<dbReference type="Pfam" id="PF00561">
    <property type="entry name" value="Abhydrolase_1"/>
    <property type="match status" value="1"/>
</dbReference>
<accession>A0ABQ1UA33</accession>
<protein>
    <submittedName>
        <fullName evidence="2">Hydrolase</fullName>
    </submittedName>
</protein>
<gene>
    <name evidence="2" type="ORF">GCM10007298_07270</name>
</gene>
<keyword evidence="2" id="KW-0378">Hydrolase</keyword>
<dbReference type="InterPro" id="IPR000073">
    <property type="entry name" value="AB_hydrolase_1"/>
</dbReference>
<dbReference type="SUPFAM" id="SSF53474">
    <property type="entry name" value="alpha/beta-Hydrolases"/>
    <property type="match status" value="1"/>
</dbReference>
<dbReference type="InterPro" id="IPR029058">
    <property type="entry name" value="AB_hydrolase_fold"/>
</dbReference>
<evidence type="ECO:0000313" key="3">
    <source>
        <dbReference type="Proteomes" id="UP000632454"/>
    </source>
</evidence>
<dbReference type="GO" id="GO:0016787">
    <property type="term" value="F:hydrolase activity"/>
    <property type="evidence" value="ECO:0007669"/>
    <property type="project" value="UniProtKB-KW"/>
</dbReference>